<protein>
    <submittedName>
        <fullName evidence="3">DUF295 domain-containing protein</fullName>
    </submittedName>
</protein>
<evidence type="ECO:0000313" key="1">
    <source>
        <dbReference type="EMBL" id="VDO13075.1"/>
    </source>
</evidence>
<sequence length="241" mass="27499">MKCAVMSWSFGLGYFRPYKNDPFIRALLNQSIDGVDVHVTILVLECLPVSVLRGSSSFGGLGYVCVVSCDERYFALDETNGKQYFLFEPKNDFIGYHLNKYFSHENISSDSEIQFAFIEHGGMLLSQIPHYKAFYWIDAHYEEVMAAVPMKCAELEMFQLEPYGTFVRRKDGWHSKNLQLLAFAQHSVKNFAVFHFHVSEVARSPQPIDDYTTSVLSYVPLDKFVGIQIVNGEGFISKAQL</sequence>
<reference evidence="3" key="1">
    <citation type="submission" date="2017-02" db="UniProtKB">
        <authorList>
            <consortium name="WormBaseParasite"/>
        </authorList>
    </citation>
    <scope>IDENTIFICATION</scope>
</reference>
<evidence type="ECO:0000313" key="2">
    <source>
        <dbReference type="Proteomes" id="UP000278807"/>
    </source>
</evidence>
<dbReference type="WBParaSite" id="HNAJ_0001244001-mRNA-1">
    <property type="protein sequence ID" value="HNAJ_0001244001-mRNA-1"/>
    <property type="gene ID" value="HNAJ_0001244001"/>
</dbReference>
<reference evidence="1 2" key="2">
    <citation type="submission" date="2018-11" db="EMBL/GenBank/DDBJ databases">
        <authorList>
            <consortium name="Pathogen Informatics"/>
        </authorList>
    </citation>
    <scope>NUCLEOTIDE SEQUENCE [LARGE SCALE GENOMIC DNA]</scope>
</reference>
<organism evidence="3">
    <name type="scientific">Rodentolepis nana</name>
    <name type="common">Dwarf tapeworm</name>
    <name type="synonym">Hymenolepis nana</name>
    <dbReference type="NCBI Taxonomy" id="102285"/>
    <lineage>
        <taxon>Eukaryota</taxon>
        <taxon>Metazoa</taxon>
        <taxon>Spiralia</taxon>
        <taxon>Lophotrochozoa</taxon>
        <taxon>Platyhelminthes</taxon>
        <taxon>Cestoda</taxon>
        <taxon>Eucestoda</taxon>
        <taxon>Cyclophyllidea</taxon>
        <taxon>Hymenolepididae</taxon>
        <taxon>Rodentolepis</taxon>
    </lineage>
</organism>
<name>A0A0R3TX52_RODNA</name>
<proteinExistence type="predicted"/>
<dbReference type="EMBL" id="UZAE01014303">
    <property type="protein sequence ID" value="VDO13075.1"/>
    <property type="molecule type" value="Genomic_DNA"/>
</dbReference>
<gene>
    <name evidence="1" type="ORF">HNAJ_LOCUS12425</name>
</gene>
<accession>A0A0R3TX52</accession>
<dbReference type="Proteomes" id="UP000278807">
    <property type="component" value="Unassembled WGS sequence"/>
</dbReference>
<keyword evidence="2" id="KW-1185">Reference proteome</keyword>
<dbReference type="AlphaFoldDB" id="A0A0R3TX52"/>
<evidence type="ECO:0000313" key="3">
    <source>
        <dbReference type="WBParaSite" id="HNAJ_0001244001-mRNA-1"/>
    </source>
</evidence>